<keyword evidence="3" id="KW-0597">Phosphoprotein</keyword>
<evidence type="ECO:0000313" key="8">
    <source>
        <dbReference type="EMBL" id="OCT96180.1"/>
    </source>
</evidence>
<dbReference type="GO" id="GO:0005886">
    <property type="term" value="C:plasma membrane"/>
    <property type="evidence" value="ECO:0007669"/>
    <property type="project" value="TreeGrafter"/>
</dbReference>
<comment type="similarity">
    <text evidence="2">Belongs to the angiomotin family.</text>
</comment>
<evidence type="ECO:0000256" key="5">
    <source>
        <dbReference type="ARBA" id="ARBA00023054"/>
    </source>
</evidence>
<dbReference type="AlphaFoldDB" id="A0A974DRI6"/>
<keyword evidence="5 6" id="KW-0175">Coiled coil</keyword>
<organism evidence="8 9">
    <name type="scientific">Xenopus laevis</name>
    <name type="common">African clawed frog</name>
    <dbReference type="NCBI Taxonomy" id="8355"/>
    <lineage>
        <taxon>Eukaryota</taxon>
        <taxon>Metazoa</taxon>
        <taxon>Chordata</taxon>
        <taxon>Craniata</taxon>
        <taxon>Vertebrata</taxon>
        <taxon>Euteleostomi</taxon>
        <taxon>Amphibia</taxon>
        <taxon>Batrachia</taxon>
        <taxon>Anura</taxon>
        <taxon>Pipoidea</taxon>
        <taxon>Pipidae</taxon>
        <taxon>Xenopodinae</taxon>
        <taxon>Xenopus</taxon>
        <taxon>Xenopus</taxon>
    </lineage>
</organism>
<dbReference type="Proteomes" id="UP000694892">
    <property type="component" value="Chromosome 2L"/>
</dbReference>
<dbReference type="GO" id="GO:0031410">
    <property type="term" value="C:cytoplasmic vesicle"/>
    <property type="evidence" value="ECO:0007669"/>
    <property type="project" value="TreeGrafter"/>
</dbReference>
<gene>
    <name evidence="8" type="ORF">XELAEV_180138587mg</name>
</gene>
<name>A0A974DRI6_XENLA</name>
<evidence type="ECO:0000313" key="9">
    <source>
        <dbReference type="Proteomes" id="UP000694892"/>
    </source>
</evidence>
<dbReference type="GO" id="GO:0005923">
    <property type="term" value="C:bicellular tight junction"/>
    <property type="evidence" value="ECO:0007669"/>
    <property type="project" value="TreeGrafter"/>
</dbReference>
<dbReference type="Pfam" id="PF12240">
    <property type="entry name" value="Angiomotin_C"/>
    <property type="match status" value="1"/>
</dbReference>
<comment type="subcellular location">
    <subcellularLocation>
        <location evidence="1">Cell junction</location>
    </subcellularLocation>
</comment>
<dbReference type="EMBL" id="CM004468">
    <property type="protein sequence ID" value="OCT96180.1"/>
    <property type="molecule type" value="Genomic_DNA"/>
</dbReference>
<feature type="coiled-coil region" evidence="6">
    <location>
        <begin position="4"/>
        <end position="34"/>
    </location>
</feature>
<sequence length="50" mass="6112">LRKKQVYVEEVEKLQQALTQLQAAGEKREQLEMRLRTRLERELESLRMQQ</sequence>
<dbReference type="PRINTS" id="PR01807">
    <property type="entry name" value="ANGIOMOTIN"/>
</dbReference>
<keyword evidence="4" id="KW-0965">Cell junction</keyword>
<dbReference type="InterPro" id="IPR051747">
    <property type="entry name" value="Angiomotin-like"/>
</dbReference>
<feature type="domain" description="Angiomotin C-terminal" evidence="7">
    <location>
        <begin position="7"/>
        <end position="50"/>
    </location>
</feature>
<evidence type="ECO:0000256" key="2">
    <source>
        <dbReference type="ARBA" id="ARBA00010300"/>
    </source>
</evidence>
<dbReference type="GO" id="GO:0030036">
    <property type="term" value="P:actin cytoskeleton organization"/>
    <property type="evidence" value="ECO:0007669"/>
    <property type="project" value="TreeGrafter"/>
</dbReference>
<dbReference type="OMA" id="GMPEYNA"/>
<feature type="non-terminal residue" evidence="8">
    <location>
        <position position="50"/>
    </location>
</feature>
<evidence type="ECO:0000259" key="7">
    <source>
        <dbReference type="Pfam" id="PF12240"/>
    </source>
</evidence>
<evidence type="ECO:0000256" key="6">
    <source>
        <dbReference type="SAM" id="Coils"/>
    </source>
</evidence>
<dbReference type="GO" id="GO:0003365">
    <property type="term" value="P:establishment of cell polarity involved in ameboidal cell migration"/>
    <property type="evidence" value="ECO:0007669"/>
    <property type="project" value="TreeGrafter"/>
</dbReference>
<evidence type="ECO:0000256" key="4">
    <source>
        <dbReference type="ARBA" id="ARBA00022949"/>
    </source>
</evidence>
<dbReference type="InterPro" id="IPR024646">
    <property type="entry name" value="Angiomotin_C"/>
</dbReference>
<dbReference type="PANTHER" id="PTHR14826:SF12">
    <property type="entry name" value="ANGIOMOTIN-LIKE PROTEIN 1"/>
    <property type="match status" value="1"/>
</dbReference>
<proteinExistence type="inferred from homology"/>
<feature type="non-terminal residue" evidence="8">
    <location>
        <position position="1"/>
    </location>
</feature>
<reference evidence="9" key="1">
    <citation type="journal article" date="2016" name="Nature">
        <title>Genome evolution in the allotetraploid frog Xenopus laevis.</title>
        <authorList>
            <person name="Session A.M."/>
            <person name="Uno Y."/>
            <person name="Kwon T."/>
            <person name="Chapman J.A."/>
            <person name="Toyoda A."/>
            <person name="Takahashi S."/>
            <person name="Fukui A."/>
            <person name="Hikosaka A."/>
            <person name="Suzuki A."/>
            <person name="Kondo M."/>
            <person name="van Heeringen S.J."/>
            <person name="Quigley I."/>
            <person name="Heinz S."/>
            <person name="Ogino H."/>
            <person name="Ochi H."/>
            <person name="Hellsten U."/>
            <person name="Lyons J.B."/>
            <person name="Simakov O."/>
            <person name="Putnam N."/>
            <person name="Stites J."/>
            <person name="Kuroki Y."/>
            <person name="Tanaka T."/>
            <person name="Michiue T."/>
            <person name="Watanabe M."/>
            <person name="Bogdanovic O."/>
            <person name="Lister R."/>
            <person name="Georgiou G."/>
            <person name="Paranjpe S.S."/>
            <person name="van Kruijsbergen I."/>
            <person name="Shu S."/>
            <person name="Carlson J."/>
            <person name="Kinoshita T."/>
            <person name="Ohta Y."/>
            <person name="Mawaribuchi S."/>
            <person name="Jenkins J."/>
            <person name="Grimwood J."/>
            <person name="Schmutz J."/>
            <person name="Mitros T."/>
            <person name="Mozaffari S.V."/>
            <person name="Suzuki Y."/>
            <person name="Haramoto Y."/>
            <person name="Yamamoto T.S."/>
            <person name="Takagi C."/>
            <person name="Heald R."/>
            <person name="Miller K."/>
            <person name="Haudenschild C."/>
            <person name="Kitzman J."/>
            <person name="Nakayama T."/>
            <person name="Izutsu Y."/>
            <person name="Robert J."/>
            <person name="Fortriede J."/>
            <person name="Burns K."/>
            <person name="Lotay V."/>
            <person name="Karimi K."/>
            <person name="Yasuoka Y."/>
            <person name="Dichmann D.S."/>
            <person name="Flajnik M.F."/>
            <person name="Houston D.W."/>
            <person name="Shendure J."/>
            <person name="DuPasquier L."/>
            <person name="Vize P.D."/>
            <person name="Zorn A.M."/>
            <person name="Ito M."/>
            <person name="Marcotte E.M."/>
            <person name="Wallingford J.B."/>
            <person name="Ito Y."/>
            <person name="Asashima M."/>
            <person name="Ueno N."/>
            <person name="Matsuda Y."/>
            <person name="Veenstra G.J."/>
            <person name="Fujiyama A."/>
            <person name="Harland R.M."/>
            <person name="Taira M."/>
            <person name="Rokhsar D.S."/>
        </authorList>
    </citation>
    <scope>NUCLEOTIDE SEQUENCE [LARGE SCALE GENOMIC DNA]</scope>
    <source>
        <strain evidence="9">J</strain>
    </source>
</reference>
<dbReference type="GO" id="GO:0030334">
    <property type="term" value="P:regulation of cell migration"/>
    <property type="evidence" value="ECO:0007669"/>
    <property type="project" value="TreeGrafter"/>
</dbReference>
<dbReference type="GO" id="GO:0035329">
    <property type="term" value="P:hippo signaling"/>
    <property type="evidence" value="ECO:0007669"/>
    <property type="project" value="TreeGrafter"/>
</dbReference>
<dbReference type="PANTHER" id="PTHR14826">
    <property type="entry name" value="ANGIOMOTIN"/>
    <property type="match status" value="1"/>
</dbReference>
<protein>
    <recommendedName>
        <fullName evidence="7">Angiomotin C-terminal domain-containing protein</fullName>
    </recommendedName>
</protein>
<evidence type="ECO:0000256" key="3">
    <source>
        <dbReference type="ARBA" id="ARBA00022553"/>
    </source>
</evidence>
<dbReference type="GO" id="GO:0001525">
    <property type="term" value="P:angiogenesis"/>
    <property type="evidence" value="ECO:0007669"/>
    <property type="project" value="TreeGrafter"/>
</dbReference>
<dbReference type="InterPro" id="IPR009114">
    <property type="entry name" value="Angiomotin"/>
</dbReference>
<evidence type="ECO:0000256" key="1">
    <source>
        <dbReference type="ARBA" id="ARBA00004282"/>
    </source>
</evidence>
<accession>A0A974DRI6</accession>